<evidence type="ECO:0000256" key="3">
    <source>
        <dbReference type="ARBA" id="ARBA00022737"/>
    </source>
</evidence>
<evidence type="ECO:0000256" key="5">
    <source>
        <dbReference type="ARBA" id="ARBA00022833"/>
    </source>
</evidence>
<feature type="DNA-binding region" description="Homeobox" evidence="12">
    <location>
        <begin position="1897"/>
        <end position="1956"/>
    </location>
</feature>
<dbReference type="Proteomes" id="UP001107558">
    <property type="component" value="Chromosome 4"/>
</dbReference>
<feature type="compositionally biased region" description="Low complexity" evidence="15">
    <location>
        <begin position="1614"/>
        <end position="1635"/>
    </location>
</feature>
<feature type="coiled-coil region" evidence="14">
    <location>
        <begin position="1994"/>
        <end position="2031"/>
    </location>
</feature>
<dbReference type="PANTHER" id="PTHR45891:SF3">
    <property type="entry name" value="ZINC FINGER PROTEIN 2"/>
    <property type="match status" value="1"/>
</dbReference>
<keyword evidence="14" id="KW-0175">Coiled coil</keyword>
<keyword evidence="3" id="KW-0677">Repeat</keyword>
<dbReference type="Pfam" id="PF24056">
    <property type="entry name" value="zf-C2H2_ZFHX3"/>
    <property type="match status" value="1"/>
</dbReference>
<comment type="caution">
    <text evidence="18">The sequence shown here is derived from an EMBL/GenBank/DDBJ whole genome shotgun (WGS) entry which is preliminary data.</text>
</comment>
<dbReference type="FunFam" id="1.10.10.60:FF:000080">
    <property type="entry name" value="Zinc finger homeobox protein 2"/>
    <property type="match status" value="1"/>
</dbReference>
<feature type="compositionally biased region" description="Basic and acidic residues" evidence="15">
    <location>
        <begin position="69"/>
        <end position="82"/>
    </location>
</feature>
<accession>A0A9J6BA45</accession>
<dbReference type="InterPro" id="IPR009057">
    <property type="entry name" value="Homeodomain-like_sf"/>
</dbReference>
<dbReference type="SMART" id="SM00355">
    <property type="entry name" value="ZnF_C2H2"/>
    <property type="match status" value="16"/>
</dbReference>
<dbReference type="OrthoDB" id="6417226at2759"/>
<feature type="domain" description="C2H2-type" evidence="17">
    <location>
        <begin position="544"/>
        <end position="572"/>
    </location>
</feature>
<dbReference type="SUPFAM" id="SSF57667">
    <property type="entry name" value="beta-beta-alpha zinc fingers"/>
    <property type="match status" value="3"/>
</dbReference>
<feature type="region of interest" description="Disordered" evidence="15">
    <location>
        <begin position="2037"/>
        <end position="2078"/>
    </location>
</feature>
<feature type="domain" description="Homeobox" evidence="16">
    <location>
        <begin position="1895"/>
        <end position="1955"/>
    </location>
</feature>
<feature type="region of interest" description="Disordered" evidence="15">
    <location>
        <begin position="182"/>
        <end position="233"/>
    </location>
</feature>
<keyword evidence="8 12" id="KW-0371">Homeobox</keyword>
<dbReference type="PROSITE" id="PS50071">
    <property type="entry name" value="HOMEOBOX_2"/>
    <property type="match status" value="2"/>
</dbReference>
<dbReference type="Pfam" id="PF00096">
    <property type="entry name" value="zf-C2H2"/>
    <property type="match status" value="3"/>
</dbReference>
<evidence type="ECO:0000256" key="14">
    <source>
        <dbReference type="SAM" id="Coils"/>
    </source>
</evidence>
<evidence type="ECO:0000256" key="1">
    <source>
        <dbReference type="ARBA" id="ARBA00004123"/>
    </source>
</evidence>
<keyword evidence="7 12" id="KW-0238">DNA-binding</keyword>
<feature type="region of interest" description="Disordered" evidence="15">
    <location>
        <begin position="1413"/>
        <end position="1453"/>
    </location>
</feature>
<dbReference type="PROSITE" id="PS00027">
    <property type="entry name" value="HOMEOBOX_1"/>
    <property type="match status" value="1"/>
</dbReference>
<comment type="subcellular location">
    <subcellularLocation>
        <location evidence="1 12 13">Nucleus</location>
    </subcellularLocation>
</comment>
<feature type="domain" description="Homeobox" evidence="16">
    <location>
        <begin position="2184"/>
        <end position="2244"/>
    </location>
</feature>
<keyword evidence="4 11" id="KW-0863">Zinc-finger</keyword>
<feature type="region of interest" description="Disordered" evidence="15">
    <location>
        <begin position="1607"/>
        <end position="1656"/>
    </location>
</feature>
<evidence type="ECO:0000256" key="4">
    <source>
        <dbReference type="ARBA" id="ARBA00022771"/>
    </source>
</evidence>
<evidence type="ECO:0000256" key="8">
    <source>
        <dbReference type="ARBA" id="ARBA00023155"/>
    </source>
</evidence>
<evidence type="ECO:0000256" key="2">
    <source>
        <dbReference type="ARBA" id="ARBA00022723"/>
    </source>
</evidence>
<dbReference type="InterPro" id="IPR017970">
    <property type="entry name" value="Homeobox_CS"/>
</dbReference>
<feature type="domain" description="C2H2-type" evidence="17">
    <location>
        <begin position="1365"/>
        <end position="1392"/>
    </location>
</feature>
<dbReference type="InterPro" id="IPR001356">
    <property type="entry name" value="HD"/>
</dbReference>
<feature type="compositionally biased region" description="Polar residues" evidence="15">
    <location>
        <begin position="1638"/>
        <end position="1656"/>
    </location>
</feature>
<evidence type="ECO:0000256" key="9">
    <source>
        <dbReference type="ARBA" id="ARBA00023163"/>
    </source>
</evidence>
<dbReference type="CDD" id="cd00086">
    <property type="entry name" value="homeodomain"/>
    <property type="match status" value="2"/>
</dbReference>
<dbReference type="SUPFAM" id="SSF46689">
    <property type="entry name" value="Homeodomain-like"/>
    <property type="match status" value="2"/>
</dbReference>
<feature type="region of interest" description="Disordered" evidence="15">
    <location>
        <begin position="309"/>
        <end position="357"/>
    </location>
</feature>
<feature type="domain" description="C2H2-type" evidence="17">
    <location>
        <begin position="599"/>
        <end position="628"/>
    </location>
</feature>
<dbReference type="PROSITE" id="PS00028">
    <property type="entry name" value="ZINC_FINGER_C2H2_1"/>
    <property type="match status" value="8"/>
</dbReference>
<feature type="compositionally biased region" description="Low complexity" evidence="15">
    <location>
        <begin position="789"/>
        <end position="808"/>
    </location>
</feature>
<feature type="compositionally biased region" description="Polar residues" evidence="15">
    <location>
        <begin position="1519"/>
        <end position="1537"/>
    </location>
</feature>
<feature type="domain" description="C2H2-type" evidence="17">
    <location>
        <begin position="1581"/>
        <end position="1610"/>
    </location>
</feature>
<feature type="region of interest" description="Disordered" evidence="15">
    <location>
        <begin position="438"/>
        <end position="492"/>
    </location>
</feature>
<feature type="region of interest" description="Disordered" evidence="15">
    <location>
        <begin position="633"/>
        <end position="683"/>
    </location>
</feature>
<proteinExistence type="predicted"/>
<dbReference type="InterPro" id="IPR003604">
    <property type="entry name" value="Matrin/U1-like-C_Znf_C2H2"/>
</dbReference>
<dbReference type="GO" id="GO:0000981">
    <property type="term" value="F:DNA-binding transcription factor activity, RNA polymerase II-specific"/>
    <property type="evidence" value="ECO:0007669"/>
    <property type="project" value="InterPro"/>
</dbReference>
<feature type="compositionally biased region" description="Basic and acidic residues" evidence="15">
    <location>
        <begin position="337"/>
        <end position="346"/>
    </location>
</feature>
<feature type="region of interest" description="Disordered" evidence="15">
    <location>
        <begin position="1203"/>
        <end position="1235"/>
    </location>
</feature>
<feature type="domain" description="C2H2-type" evidence="17">
    <location>
        <begin position="1238"/>
        <end position="1266"/>
    </location>
</feature>
<feature type="compositionally biased region" description="Polar residues" evidence="15">
    <location>
        <begin position="1416"/>
        <end position="1427"/>
    </location>
</feature>
<evidence type="ECO:0000256" key="10">
    <source>
        <dbReference type="ARBA" id="ARBA00023242"/>
    </source>
</evidence>
<organism evidence="18 19">
    <name type="scientific">Polypedilum vanderplanki</name>
    <name type="common">Sleeping chironomid midge</name>
    <dbReference type="NCBI Taxonomy" id="319348"/>
    <lineage>
        <taxon>Eukaryota</taxon>
        <taxon>Metazoa</taxon>
        <taxon>Ecdysozoa</taxon>
        <taxon>Arthropoda</taxon>
        <taxon>Hexapoda</taxon>
        <taxon>Insecta</taxon>
        <taxon>Pterygota</taxon>
        <taxon>Neoptera</taxon>
        <taxon>Endopterygota</taxon>
        <taxon>Diptera</taxon>
        <taxon>Nematocera</taxon>
        <taxon>Chironomoidea</taxon>
        <taxon>Chironomidae</taxon>
        <taxon>Chironominae</taxon>
        <taxon>Polypedilum</taxon>
        <taxon>Polypedilum</taxon>
    </lineage>
</organism>
<evidence type="ECO:0000256" key="15">
    <source>
        <dbReference type="SAM" id="MobiDB-lite"/>
    </source>
</evidence>
<feature type="compositionally biased region" description="Basic and acidic residues" evidence="15">
    <location>
        <begin position="1061"/>
        <end position="1072"/>
    </location>
</feature>
<dbReference type="SMART" id="SM00451">
    <property type="entry name" value="ZnF_U1"/>
    <property type="match status" value="5"/>
</dbReference>
<feature type="compositionally biased region" description="Low complexity" evidence="15">
    <location>
        <begin position="470"/>
        <end position="484"/>
    </location>
</feature>
<evidence type="ECO:0008006" key="20">
    <source>
        <dbReference type="Google" id="ProtNLM"/>
    </source>
</evidence>
<dbReference type="Pfam" id="PF00046">
    <property type="entry name" value="Homeodomain"/>
    <property type="match status" value="2"/>
</dbReference>
<dbReference type="PANTHER" id="PTHR45891">
    <property type="entry name" value="ZINC FINGER HOMEOBOX PROTEIN"/>
    <property type="match status" value="1"/>
</dbReference>
<evidence type="ECO:0000256" key="13">
    <source>
        <dbReference type="RuleBase" id="RU000682"/>
    </source>
</evidence>
<feature type="DNA-binding region" description="Homeobox" evidence="12">
    <location>
        <begin position="2186"/>
        <end position="2245"/>
    </location>
</feature>
<dbReference type="PROSITE" id="PS50157">
    <property type="entry name" value="ZINC_FINGER_C2H2_2"/>
    <property type="match status" value="9"/>
</dbReference>
<dbReference type="SMART" id="SM00389">
    <property type="entry name" value="HOX"/>
    <property type="match status" value="2"/>
</dbReference>
<dbReference type="InterPro" id="IPR036236">
    <property type="entry name" value="Znf_C2H2_sf"/>
</dbReference>
<evidence type="ECO:0000259" key="16">
    <source>
        <dbReference type="PROSITE" id="PS50071"/>
    </source>
</evidence>
<evidence type="ECO:0000313" key="18">
    <source>
        <dbReference type="EMBL" id="KAG5666578.1"/>
    </source>
</evidence>
<evidence type="ECO:0000256" key="7">
    <source>
        <dbReference type="ARBA" id="ARBA00023125"/>
    </source>
</evidence>
<keyword evidence="2" id="KW-0479">Metal-binding</keyword>
<feature type="compositionally biased region" description="Acidic residues" evidence="15">
    <location>
        <begin position="1443"/>
        <end position="1452"/>
    </location>
</feature>
<feature type="compositionally biased region" description="Basic and acidic residues" evidence="15">
    <location>
        <begin position="2058"/>
        <end position="2078"/>
    </location>
</feature>
<dbReference type="InterPro" id="IPR051968">
    <property type="entry name" value="ZnFinger_Homeobox_TR"/>
</dbReference>
<dbReference type="GO" id="GO:0000978">
    <property type="term" value="F:RNA polymerase II cis-regulatory region sequence-specific DNA binding"/>
    <property type="evidence" value="ECO:0007669"/>
    <property type="project" value="TreeGrafter"/>
</dbReference>
<feature type="compositionally biased region" description="Low complexity" evidence="15">
    <location>
        <begin position="59"/>
        <end position="68"/>
    </location>
</feature>
<dbReference type="InterPro" id="IPR013087">
    <property type="entry name" value="Znf_C2H2_type"/>
</dbReference>
<feature type="compositionally biased region" description="Low complexity" evidence="15">
    <location>
        <begin position="28"/>
        <end position="50"/>
    </location>
</feature>
<feature type="compositionally biased region" description="Polar residues" evidence="15">
    <location>
        <begin position="185"/>
        <end position="213"/>
    </location>
</feature>
<sequence length="2370" mass="265487">MITINANALAKSIQFDGRAITLGSGTSAYVPSSPTSVSPSQTPVTTATSTDINLNVLRSNSSTQSSPHSHNDSDSHRNEEQALLKQNDMPPPTPGSPSPRKRRRKRDDPQNCVTNSEEYDSDEASPSSYAEVERFQGKVVYNLDGKAYIIDSENELPLQLNDSSIKDVSQSNNPKIHSFRVISSRDATMNQAASTPTRITSPTADSPRSTPSHQQQQQQLDSSDELKDPSMSSHRQKPILMCFICKLSFGNAKLFSSHASSEHKLTLNDNEKMLLCHEYSSAIIQKNAEDVSQISFLEPLDGSRAMSLAGDAIDSDNNNNSNNENDGTENLADEVDKDGTASDEHHQHPRLTPKSLASLQNPINSAASVIQRLAGDFKFLNSQADLSQLTSLLEQHKTLNEFLAQQRLACPEHADAPNPNEIDCKNCEFLNISQMSPMRSASKSPMKGYAHESNASSKTSSPITSATPNSQQQLSQLQHQMGQQQAGGINTSPSMSNSFTIGACPDHMNGRPIGVECARCEILLNSARLNSGQQISTRNSCKTLKCPQCNWHYKYQETLEIHMREKHPDGESACHFCLAGAAHPRLARGESYTCGYKPYRCEICNYSTTTKGNLSIHMQSDKHLNNVQELNNSQGMNVAPPQEIRSTPQPSQPPSIPSAPSTPQLPPQPSKPKPKPSFRCEPCSYETPNARNYRIHETSEKHTHNLAVVQCNIKRLQSHMESFLKQHPSGAGMNTLGLPGIEPSNTGHLPGAALADLAYNQALLIQLLHQNNAPAGAFLPSMLQQQAAAAAQTNQQSPLHFQQQQQQQLNGTNSQEIDQGLNPDTLEPPFEQDFNAAYHFSCLICSNFNTNDLDELNNHINEDRSRLSFPQEFIVVVNNNNYTCRLCCYKTHLKANCQLHCKTDKHLQRVNFANHIKQGGHRNEYKFDYVINSTTNNNNYNITQLKCNCCDYYTNSIQKLNCHTQNVRHESMKAKFNHLLQLFKDIKMEMMEGQDVNISKALLCQLCNFKSNNLLDMVKHNKSLRHIQIEQIYCLQRRCESLESIELSEIYQLVDDVNLDSPHDFSKDDEKPSPSPSLQQQQQQQQASKDQDLPNPLAMLKMIPFDQLKAIAANLPQSQIVFKCSQCDHLAELKHEMDQHFESCHPSIECMSIALPSISALMAAAAQSKDDSKNDDLNDKMLDDSMDKKDTDVMTIEPDIDGVMINNSSRSSSAVSMLEAEEKSTPKKPSPTPEEYSVMCPLCQDTFTERKTLEQHVMTAHSVNAEGLNRLLQLVDTSHWINNKKSPSTAGGDYECLVCSDTLKSMNDLLMHATDHQHFSITGLNQFSCLLKSCPQKFTSETQVQQHFRTSHLNIVISERHVYKYRCLMCPLAFKTEEKLNNHNLYHTMREATKCSICTRNFRSTTSLQRHIEQVHGQSVTDLSKSSELTDDERMQTPNDEQLSNDEDDDQMPDAKRFKAIGRSGEKVAANYSLEKYHDPNRPYKCEDCFESFTQANILAVHKNSVSHLHRVKKKQGETHSGSSTPALGTSPNQISNEFDRRSVDFDRKSIDFEMEINNSMEGNKRKVSTDNDYDSPKKRFKCDICKVAYAQGSTLDIHMRSVGHQAKANRIMQQQQQLQQGPSSTPTSSTSNPQDLLAQQQPSNNGNLSPKLPNANNNQMYKALLENFGFDIVKQFNELNKLPGTPNKNGNADDKKDENEALDFTQQKNIAEELLADPMKLLNAELLAAQQKQNAEQQKFDPAMLAQRFMEQQFLAQFPQFAQSLQSLNAGNVPMNTIEMLNLMQFHHLMSLNFMNLAPPLIFGGAQQGNVLSPGASTPNSVLAPPKPVVPDVPVSPVAASTPTALSLLAQQQQTQAQLQAQQQVKKNSRKDQFVDTWNNGINDDPSGSFQACANQKRARTRITDDQLKILRSHFDINNSPSEESIIEMSKKANLPQKVVKHWFRNTLFKERQRNKDSPYNFANPPSTTLNLEEYERTGQAKVVPLGENEKSQSAANSMLSTLQQQQQKLQEEQQKLQEQQQKFLQQQQQAFNLSQTGPASFPDLRPVSQPSSTTSNERDDSFIKSEPMEEGDNVDKHNESVEYEIERFRQQQAQQQLNFFNSYETKSESGSSDILSRPQTPNSLYNNINEVINQQIDSIPTNNILSAGNMNQMGPPKKFQLNKIFDKSYESNSSSSNSSTSSGKRANRTRFTDYQIKVLQEFFENNSYPKDSDLEYLSKLLLLSPRVIVVWFQNARQKQRKIYENQPNTTNSTSPFENDEKKAGCINYTCKKCNLIFQRYYELIRHQKNHCFKEENNKKSAKAQIAAAQIAQSLSSEDSNSSLEINHASNLLAAVGFPPAIGANLAMSQSTAGQFRSGSAASGIAPEL</sequence>
<dbReference type="EMBL" id="JADBJN010000004">
    <property type="protein sequence ID" value="KAG5666578.1"/>
    <property type="molecule type" value="Genomic_DNA"/>
</dbReference>
<keyword evidence="9" id="KW-0804">Transcription</keyword>
<feature type="region of interest" description="Disordered" evidence="15">
    <location>
        <begin position="789"/>
        <end position="828"/>
    </location>
</feature>
<feature type="region of interest" description="Disordered" evidence="15">
    <location>
        <begin position="1061"/>
        <end position="1090"/>
    </location>
</feature>
<gene>
    <name evidence="18" type="ORF">PVAND_014596</name>
</gene>
<feature type="compositionally biased region" description="Low complexity" evidence="15">
    <location>
        <begin position="1076"/>
        <end position="1088"/>
    </location>
</feature>
<dbReference type="Gene3D" id="3.30.160.60">
    <property type="entry name" value="Classic Zinc Finger"/>
    <property type="match status" value="4"/>
</dbReference>
<evidence type="ECO:0000256" key="11">
    <source>
        <dbReference type="PROSITE-ProRule" id="PRU00042"/>
    </source>
</evidence>
<feature type="domain" description="C2H2-type" evidence="17">
    <location>
        <begin position="1327"/>
        <end position="1352"/>
    </location>
</feature>
<keyword evidence="6" id="KW-0805">Transcription regulation</keyword>
<feature type="domain" description="C2H2-type" evidence="17">
    <location>
        <begin position="1393"/>
        <end position="1416"/>
    </location>
</feature>
<reference evidence="18" key="1">
    <citation type="submission" date="2021-03" db="EMBL/GenBank/DDBJ databases">
        <title>Chromosome level genome of the anhydrobiotic midge Polypedilum vanderplanki.</title>
        <authorList>
            <person name="Yoshida Y."/>
            <person name="Kikawada T."/>
            <person name="Gusev O."/>
        </authorList>
    </citation>
    <scope>NUCLEOTIDE SEQUENCE</scope>
    <source>
        <strain evidence="18">NIAS01</strain>
        <tissue evidence="18">Whole body or cell culture</tissue>
    </source>
</reference>
<dbReference type="Gene3D" id="1.10.10.60">
    <property type="entry name" value="Homeodomain-like"/>
    <property type="match status" value="2"/>
</dbReference>
<name>A0A9J6BA45_POLVA</name>
<feature type="region of interest" description="Disordered" evidence="15">
    <location>
        <begin position="1513"/>
        <end position="1542"/>
    </location>
</feature>
<feature type="region of interest" description="Disordered" evidence="15">
    <location>
        <begin position="28"/>
        <end position="129"/>
    </location>
</feature>
<dbReference type="GO" id="GO:0005634">
    <property type="term" value="C:nucleus"/>
    <property type="evidence" value="ECO:0007669"/>
    <property type="project" value="UniProtKB-SubCell"/>
</dbReference>
<dbReference type="FunFam" id="1.10.10.60:FF:000064">
    <property type="entry name" value="Zinc finger homeobox protein 4"/>
    <property type="match status" value="1"/>
</dbReference>
<keyword evidence="5" id="KW-0862">Zinc</keyword>
<evidence type="ECO:0000313" key="19">
    <source>
        <dbReference type="Proteomes" id="UP001107558"/>
    </source>
</evidence>
<keyword evidence="19" id="KW-1185">Reference proteome</keyword>
<feature type="domain" description="C2H2-type" evidence="17">
    <location>
        <begin position="2270"/>
        <end position="2297"/>
    </location>
</feature>
<feature type="domain" description="C2H2-type" evidence="17">
    <location>
        <begin position="1484"/>
        <end position="1515"/>
    </location>
</feature>
<feature type="compositionally biased region" description="Polar residues" evidence="15">
    <location>
        <begin position="453"/>
        <end position="469"/>
    </location>
</feature>
<keyword evidence="10 12" id="KW-0539">Nucleus</keyword>
<feature type="compositionally biased region" description="Low complexity" evidence="15">
    <location>
        <begin position="315"/>
        <end position="325"/>
    </location>
</feature>
<evidence type="ECO:0000259" key="17">
    <source>
        <dbReference type="PROSITE" id="PS50157"/>
    </source>
</evidence>
<evidence type="ECO:0000256" key="12">
    <source>
        <dbReference type="PROSITE-ProRule" id="PRU00108"/>
    </source>
</evidence>
<evidence type="ECO:0000256" key="6">
    <source>
        <dbReference type="ARBA" id="ARBA00023015"/>
    </source>
</evidence>
<dbReference type="GO" id="GO:0008270">
    <property type="term" value="F:zinc ion binding"/>
    <property type="evidence" value="ECO:0007669"/>
    <property type="project" value="UniProtKB-KW"/>
</dbReference>
<dbReference type="FunFam" id="3.30.160.60:FF:000081">
    <property type="entry name" value="Zinc finger homeobox protein 4"/>
    <property type="match status" value="1"/>
</dbReference>
<protein>
    <recommendedName>
        <fullName evidence="20">Zinc finger protein 2</fullName>
    </recommendedName>
</protein>